<feature type="transmembrane region" description="Helical" evidence="1">
    <location>
        <begin position="69"/>
        <end position="87"/>
    </location>
</feature>
<keyword evidence="3" id="KW-1185">Reference proteome</keyword>
<dbReference type="OrthoDB" id="111868at2"/>
<accession>A0A3R8Q3Z4</accession>
<evidence type="ECO:0000256" key="1">
    <source>
        <dbReference type="SAM" id="Phobius"/>
    </source>
</evidence>
<name>A0A3R8Q3Z4_9SPHN</name>
<dbReference type="RefSeq" id="WP_125230743.1">
    <property type="nucleotide sequence ID" value="NZ_RWJI01000001.1"/>
</dbReference>
<sequence length="193" mass="20892">MAVQGTEENGGVFARHNRLPFAIDVATGLLFYVIAKMTDLQTAALVGVVVGFGLVTFQRITKIDVTGGLALFGILMLCISAGLAVWLNDDEWIKLRGTITGLIAASFFIIDGVRGGPYIGKGLARYMPYSDIHAGRFAIVMGVIGLIMAALNYGAAKLLTTDNWLFYKTFIDNFIVIGLVMFALRFARTKSTV</sequence>
<dbReference type="Proteomes" id="UP000268553">
    <property type="component" value="Unassembled WGS sequence"/>
</dbReference>
<evidence type="ECO:0000313" key="3">
    <source>
        <dbReference type="Proteomes" id="UP000268553"/>
    </source>
</evidence>
<protein>
    <recommendedName>
        <fullName evidence="4">Intracellular septation protein A</fullName>
    </recommendedName>
</protein>
<keyword evidence="1" id="KW-0812">Transmembrane</keyword>
<dbReference type="InterPro" id="IPR006008">
    <property type="entry name" value="YciB"/>
</dbReference>
<feature type="transmembrane region" description="Helical" evidence="1">
    <location>
        <begin position="165"/>
        <end position="187"/>
    </location>
</feature>
<keyword evidence="1" id="KW-1133">Transmembrane helix</keyword>
<comment type="caution">
    <text evidence="2">The sequence shown here is derived from an EMBL/GenBank/DDBJ whole genome shotgun (WGS) entry which is preliminary data.</text>
</comment>
<feature type="transmembrane region" description="Helical" evidence="1">
    <location>
        <begin position="93"/>
        <end position="113"/>
    </location>
</feature>
<evidence type="ECO:0008006" key="4">
    <source>
        <dbReference type="Google" id="ProtNLM"/>
    </source>
</evidence>
<feature type="transmembrane region" description="Helical" evidence="1">
    <location>
        <begin position="134"/>
        <end position="153"/>
    </location>
</feature>
<proteinExistence type="predicted"/>
<dbReference type="Pfam" id="PF04279">
    <property type="entry name" value="IspA"/>
    <property type="match status" value="1"/>
</dbReference>
<reference evidence="2 3" key="1">
    <citation type="submission" date="2018-12" db="EMBL/GenBank/DDBJ databases">
        <authorList>
            <person name="Kim S.-J."/>
            <person name="Jung G.-Y."/>
        </authorList>
    </citation>
    <scope>NUCLEOTIDE SEQUENCE [LARGE SCALE GENOMIC DNA]</scope>
    <source>
        <strain evidence="2 3">03SU3-P</strain>
    </source>
</reference>
<evidence type="ECO:0000313" key="2">
    <source>
        <dbReference type="EMBL" id="RRQ52729.1"/>
    </source>
</evidence>
<feature type="transmembrane region" description="Helical" evidence="1">
    <location>
        <begin position="40"/>
        <end position="57"/>
    </location>
</feature>
<gene>
    <name evidence="2" type="ORF">D7D48_07870</name>
</gene>
<dbReference type="EMBL" id="RWJI01000001">
    <property type="protein sequence ID" value="RRQ52729.1"/>
    <property type="molecule type" value="Genomic_DNA"/>
</dbReference>
<dbReference type="GO" id="GO:0016020">
    <property type="term" value="C:membrane"/>
    <property type="evidence" value="ECO:0007669"/>
    <property type="project" value="InterPro"/>
</dbReference>
<organism evidence="2 3">
    <name type="scientific">Sphingorhabdus wooponensis</name>
    <dbReference type="NCBI Taxonomy" id="940136"/>
    <lineage>
        <taxon>Bacteria</taxon>
        <taxon>Pseudomonadati</taxon>
        <taxon>Pseudomonadota</taxon>
        <taxon>Alphaproteobacteria</taxon>
        <taxon>Sphingomonadales</taxon>
        <taxon>Sphingomonadaceae</taxon>
        <taxon>Sphingorhabdus</taxon>
    </lineage>
</organism>
<keyword evidence="1" id="KW-0472">Membrane</keyword>
<dbReference type="AlphaFoldDB" id="A0A3R8Q3Z4"/>